<feature type="non-terminal residue" evidence="1">
    <location>
        <position position="1"/>
    </location>
</feature>
<comment type="caution">
    <text evidence="1">The sequence shown here is derived from an EMBL/GenBank/DDBJ whole genome shotgun (WGS) entry which is preliminary data.</text>
</comment>
<evidence type="ECO:0008006" key="2">
    <source>
        <dbReference type="Google" id="ProtNLM"/>
    </source>
</evidence>
<protein>
    <recommendedName>
        <fullName evidence="2">Reverse transcriptase domain-containing protein</fullName>
    </recommendedName>
</protein>
<evidence type="ECO:0000313" key="1">
    <source>
        <dbReference type="EMBL" id="GFD31840.1"/>
    </source>
</evidence>
<name>A0A699VB79_TANCI</name>
<gene>
    <name evidence="1" type="ORF">Tci_903809</name>
</gene>
<sequence>DMVKALLLDKKSQSPAPMKAVEESCVTCGGAHSYLNWPATDGNVYRDNI</sequence>
<reference evidence="1" key="1">
    <citation type="journal article" date="2019" name="Sci. Rep.">
        <title>Draft genome of Tanacetum cinerariifolium, the natural source of mosquito coil.</title>
        <authorList>
            <person name="Yamashiro T."/>
            <person name="Shiraishi A."/>
            <person name="Satake H."/>
            <person name="Nakayama K."/>
        </authorList>
    </citation>
    <scope>NUCLEOTIDE SEQUENCE</scope>
</reference>
<accession>A0A699VB79</accession>
<dbReference type="EMBL" id="BKCJ011418011">
    <property type="protein sequence ID" value="GFD31840.1"/>
    <property type="molecule type" value="Genomic_DNA"/>
</dbReference>
<organism evidence="1">
    <name type="scientific">Tanacetum cinerariifolium</name>
    <name type="common">Dalmatian daisy</name>
    <name type="synonym">Chrysanthemum cinerariifolium</name>
    <dbReference type="NCBI Taxonomy" id="118510"/>
    <lineage>
        <taxon>Eukaryota</taxon>
        <taxon>Viridiplantae</taxon>
        <taxon>Streptophyta</taxon>
        <taxon>Embryophyta</taxon>
        <taxon>Tracheophyta</taxon>
        <taxon>Spermatophyta</taxon>
        <taxon>Magnoliopsida</taxon>
        <taxon>eudicotyledons</taxon>
        <taxon>Gunneridae</taxon>
        <taxon>Pentapetalae</taxon>
        <taxon>asterids</taxon>
        <taxon>campanulids</taxon>
        <taxon>Asterales</taxon>
        <taxon>Asteraceae</taxon>
        <taxon>Asteroideae</taxon>
        <taxon>Anthemideae</taxon>
        <taxon>Anthemidinae</taxon>
        <taxon>Tanacetum</taxon>
    </lineage>
</organism>
<dbReference type="AlphaFoldDB" id="A0A699VB79"/>
<proteinExistence type="predicted"/>